<accession>A0ABU3NKY7</accession>
<evidence type="ECO:0000313" key="11">
    <source>
        <dbReference type="Proteomes" id="UP001254165"/>
    </source>
</evidence>
<evidence type="ECO:0000256" key="7">
    <source>
        <dbReference type="RuleBase" id="RU004464"/>
    </source>
</evidence>
<keyword evidence="7" id="KW-0520">NAD</keyword>
<comment type="cofactor">
    <cofactor evidence="1">
        <name>[4Fe-4S] cluster</name>
        <dbReference type="ChEBI" id="CHEBI:49883"/>
    </cofactor>
</comment>
<dbReference type="PROSITE" id="PS01150">
    <property type="entry name" value="COMPLEX1_20K"/>
    <property type="match status" value="1"/>
</dbReference>
<sequence>MSEKKDTRFLDKIRTWARVNSPWALHYNSGSCNGCDIEILATLTPRYDVERFGIKLQGSPRHADVLICTGPVTLQSRDRLLRIYEQMPEPKFVVVVGSCGISGGVFQGCYNVLGGIEKVIPVDMYIPGCPPKPEAIIFGIVQLLEALKTGRKPDSPISLPQPAFETAGGTE</sequence>
<dbReference type="GO" id="GO:0016491">
    <property type="term" value="F:oxidoreductase activity"/>
    <property type="evidence" value="ECO:0007669"/>
    <property type="project" value="UniProtKB-KW"/>
</dbReference>
<dbReference type="EMBL" id="JAUHMF010000001">
    <property type="protein sequence ID" value="MDT8897025.1"/>
    <property type="molecule type" value="Genomic_DNA"/>
</dbReference>
<keyword evidence="11" id="KW-1185">Reference proteome</keyword>
<evidence type="ECO:0000256" key="4">
    <source>
        <dbReference type="ARBA" id="ARBA00022723"/>
    </source>
</evidence>
<evidence type="ECO:0000256" key="8">
    <source>
        <dbReference type="SAM" id="MobiDB-lite"/>
    </source>
</evidence>
<keyword evidence="10" id="KW-0560">Oxidoreductase</keyword>
<dbReference type="NCBIfam" id="NF005012">
    <property type="entry name" value="PRK06411.1"/>
    <property type="match status" value="1"/>
</dbReference>
<dbReference type="InterPro" id="IPR006138">
    <property type="entry name" value="NADH_UQ_OxRdtase_20Kd_su"/>
</dbReference>
<dbReference type="Pfam" id="PF01058">
    <property type="entry name" value="Oxidored_q6"/>
    <property type="match status" value="1"/>
</dbReference>
<evidence type="ECO:0000256" key="5">
    <source>
        <dbReference type="ARBA" id="ARBA00023004"/>
    </source>
</evidence>
<evidence type="ECO:0000256" key="2">
    <source>
        <dbReference type="ARBA" id="ARBA00009173"/>
    </source>
</evidence>
<keyword evidence="4 7" id="KW-0479">Metal-binding</keyword>
<dbReference type="RefSeq" id="WP_315623675.1">
    <property type="nucleotide sequence ID" value="NZ_JAUHMF010000001.1"/>
</dbReference>
<evidence type="ECO:0000256" key="1">
    <source>
        <dbReference type="ARBA" id="ARBA00001966"/>
    </source>
</evidence>
<keyword evidence="5 7" id="KW-0408">Iron</keyword>
<dbReference type="PANTHER" id="PTHR42989">
    <property type="entry name" value="HYDROGENASE-4 COMPONENT I"/>
    <property type="match status" value="1"/>
</dbReference>
<evidence type="ECO:0000256" key="3">
    <source>
        <dbReference type="ARBA" id="ARBA00022485"/>
    </source>
</evidence>
<gene>
    <name evidence="10" type="ORF">QYE77_02015</name>
</gene>
<evidence type="ECO:0000256" key="6">
    <source>
        <dbReference type="ARBA" id="ARBA00023014"/>
    </source>
</evidence>
<name>A0ABU3NKY7_9CHLR</name>
<keyword evidence="6 7" id="KW-0411">Iron-sulfur</keyword>
<dbReference type="Gene3D" id="3.40.50.12280">
    <property type="match status" value="1"/>
</dbReference>
<protein>
    <submittedName>
        <fullName evidence="10">NADH-quinone oxidoreductase subunit B family protein</fullName>
        <ecNumber evidence="10">1.-.-.-</ecNumber>
    </submittedName>
</protein>
<comment type="similarity">
    <text evidence="2 7">Belongs to the complex I 20 kDa subunit family.</text>
</comment>
<dbReference type="InterPro" id="IPR052375">
    <property type="entry name" value="Complex_I_20kDa-like"/>
</dbReference>
<proteinExistence type="inferred from homology"/>
<reference evidence="10 11" key="1">
    <citation type="submission" date="2023-07" db="EMBL/GenBank/DDBJ databases">
        <title>Novel species of Thermanaerothrix with wide hydrolytic capabilities.</title>
        <authorList>
            <person name="Zayulina K.S."/>
            <person name="Podosokorskaya O.A."/>
            <person name="Elcheninov A.G."/>
        </authorList>
    </citation>
    <scope>NUCLEOTIDE SEQUENCE [LARGE SCALE GENOMIC DNA]</scope>
    <source>
        <strain evidence="10 11">4228-RoL</strain>
    </source>
</reference>
<dbReference type="PANTHER" id="PTHR42989:SF1">
    <property type="entry name" value="FORMATE HYDROGENLYASE SUBUNIT 7-RELATED"/>
    <property type="match status" value="1"/>
</dbReference>
<feature type="region of interest" description="Disordered" evidence="8">
    <location>
        <begin position="151"/>
        <end position="171"/>
    </location>
</feature>
<dbReference type="SUPFAM" id="SSF56770">
    <property type="entry name" value="HydA/Nqo6-like"/>
    <property type="match status" value="1"/>
</dbReference>
<evidence type="ECO:0000313" key="10">
    <source>
        <dbReference type="EMBL" id="MDT8897025.1"/>
    </source>
</evidence>
<dbReference type="EC" id="1.-.-.-" evidence="10"/>
<dbReference type="InterPro" id="IPR006137">
    <property type="entry name" value="NADH_UbQ_OxRdtase-like_20kDa"/>
</dbReference>
<dbReference type="NCBIfam" id="TIGR01957">
    <property type="entry name" value="nuoB_fam"/>
    <property type="match status" value="1"/>
</dbReference>
<keyword evidence="3 7" id="KW-0004">4Fe-4S</keyword>
<feature type="domain" description="NADH:ubiquinone oxidoreductase-like 20kDa subunit" evidence="9">
    <location>
        <begin position="32"/>
        <end position="143"/>
    </location>
</feature>
<comment type="caution">
    <text evidence="10">The sequence shown here is derived from an EMBL/GenBank/DDBJ whole genome shotgun (WGS) entry which is preliminary data.</text>
</comment>
<evidence type="ECO:0000259" key="9">
    <source>
        <dbReference type="Pfam" id="PF01058"/>
    </source>
</evidence>
<organism evidence="10 11">
    <name type="scientific">Thermanaerothrix solaris</name>
    <dbReference type="NCBI Taxonomy" id="3058434"/>
    <lineage>
        <taxon>Bacteria</taxon>
        <taxon>Bacillati</taxon>
        <taxon>Chloroflexota</taxon>
        <taxon>Anaerolineae</taxon>
        <taxon>Anaerolineales</taxon>
        <taxon>Anaerolineaceae</taxon>
        <taxon>Thermanaerothrix</taxon>
    </lineage>
</organism>
<dbReference type="Proteomes" id="UP001254165">
    <property type="component" value="Unassembled WGS sequence"/>
</dbReference>